<evidence type="ECO:0000259" key="12">
    <source>
        <dbReference type="Pfam" id="PF00361"/>
    </source>
</evidence>
<evidence type="ECO:0000256" key="9">
    <source>
        <dbReference type="RuleBase" id="RU000320"/>
    </source>
</evidence>
<dbReference type="PANTHER" id="PTHR43373">
    <property type="entry name" value="NA(+)/H(+) ANTIPORTER SUBUNIT"/>
    <property type="match status" value="1"/>
</dbReference>
<feature type="transmembrane region" description="Helical" evidence="11">
    <location>
        <begin position="476"/>
        <end position="502"/>
    </location>
</feature>
<feature type="transmembrane region" description="Helical" evidence="11">
    <location>
        <begin position="339"/>
        <end position="360"/>
    </location>
</feature>
<dbReference type="InterPro" id="IPR050616">
    <property type="entry name" value="CPA3_Na-H_Antiporter_A"/>
</dbReference>
<dbReference type="Pfam" id="PF04039">
    <property type="entry name" value="MnhB"/>
    <property type="match status" value="1"/>
</dbReference>
<feature type="transmembrane region" description="Helical" evidence="11">
    <location>
        <begin position="35"/>
        <end position="54"/>
    </location>
</feature>
<feature type="region of interest" description="Disordered" evidence="10">
    <location>
        <begin position="969"/>
        <end position="1010"/>
    </location>
</feature>
<dbReference type="Pfam" id="PF00361">
    <property type="entry name" value="Proton_antipo_M"/>
    <property type="match status" value="1"/>
</dbReference>
<feature type="transmembrane region" description="Helical" evidence="11">
    <location>
        <begin position="593"/>
        <end position="614"/>
    </location>
</feature>
<feature type="transmembrane region" description="Helical" evidence="11">
    <location>
        <begin position="381"/>
        <end position="400"/>
    </location>
</feature>
<feature type="transmembrane region" description="Helical" evidence="11">
    <location>
        <begin position="282"/>
        <end position="303"/>
    </location>
</feature>
<keyword evidence="6 11" id="KW-1133">Transmembrane helix</keyword>
<feature type="transmembrane region" description="Helical" evidence="11">
    <location>
        <begin position="175"/>
        <end position="197"/>
    </location>
</feature>
<dbReference type="EMBL" id="CP026923">
    <property type="protein sequence ID" value="AVG23401.1"/>
    <property type="molecule type" value="Genomic_DNA"/>
</dbReference>
<feature type="transmembrane region" description="Helical" evidence="11">
    <location>
        <begin position="816"/>
        <end position="834"/>
    </location>
</feature>
<dbReference type="Proteomes" id="UP000243077">
    <property type="component" value="Chromosome"/>
</dbReference>
<evidence type="ECO:0000256" key="2">
    <source>
        <dbReference type="ARBA" id="ARBA00022448"/>
    </source>
</evidence>
<proteinExistence type="predicted"/>
<evidence type="ECO:0000259" key="13">
    <source>
        <dbReference type="Pfam" id="PF00662"/>
    </source>
</evidence>
<dbReference type="PRINTS" id="PR01434">
    <property type="entry name" value="NADHDHGNASE5"/>
</dbReference>
<evidence type="ECO:0000259" key="15">
    <source>
        <dbReference type="Pfam" id="PF13244"/>
    </source>
</evidence>
<gene>
    <name evidence="17" type="ORF">C3B54_11406</name>
</gene>
<feature type="transmembrane region" description="Helical" evidence="11">
    <location>
        <begin position="254"/>
        <end position="276"/>
    </location>
</feature>
<evidence type="ECO:0000256" key="11">
    <source>
        <dbReference type="SAM" id="Phobius"/>
    </source>
</evidence>
<evidence type="ECO:0000256" key="3">
    <source>
        <dbReference type="ARBA" id="ARBA00022449"/>
    </source>
</evidence>
<feature type="domain" description="NADH-Ubiquinone oxidoreductase (complex I) chain 5 N-terminal" evidence="13">
    <location>
        <begin position="77"/>
        <end position="116"/>
    </location>
</feature>
<feature type="transmembrane region" description="Helical" evidence="11">
    <location>
        <begin position="217"/>
        <end position="233"/>
    </location>
</feature>
<feature type="transmembrane region" description="Helical" evidence="11">
    <location>
        <begin position="873"/>
        <end position="893"/>
    </location>
</feature>
<dbReference type="InterPro" id="IPR001516">
    <property type="entry name" value="Proton_antipo_N"/>
</dbReference>
<evidence type="ECO:0000256" key="4">
    <source>
        <dbReference type="ARBA" id="ARBA00022475"/>
    </source>
</evidence>
<feature type="transmembrane region" description="Helical" evidence="11">
    <location>
        <begin position="913"/>
        <end position="937"/>
    </location>
</feature>
<feature type="domain" description="MrpA C-terminal/MbhD" evidence="15">
    <location>
        <begin position="631"/>
        <end position="694"/>
    </location>
</feature>
<evidence type="ECO:0000256" key="10">
    <source>
        <dbReference type="SAM" id="MobiDB-lite"/>
    </source>
</evidence>
<feature type="transmembrane region" description="Helical" evidence="11">
    <location>
        <begin position="840"/>
        <end position="861"/>
    </location>
</feature>
<feature type="transmembrane region" description="Helical" evidence="11">
    <location>
        <begin position="90"/>
        <end position="111"/>
    </location>
</feature>
<keyword evidence="3" id="KW-0050">Antiport</keyword>
<evidence type="ECO:0000259" key="14">
    <source>
        <dbReference type="Pfam" id="PF04039"/>
    </source>
</evidence>
<accession>A0A2L2BP02</accession>
<dbReference type="Pfam" id="PF20501">
    <property type="entry name" value="MbhE"/>
    <property type="match status" value="1"/>
</dbReference>
<keyword evidence="2" id="KW-0813">Transport</keyword>
<keyword evidence="8 11" id="KW-0472">Membrane</keyword>
<keyword evidence="7" id="KW-0406">Ion transport</keyword>
<keyword evidence="5 9" id="KW-0812">Transmembrane</keyword>
<feature type="transmembrane region" description="Helical" evidence="11">
    <location>
        <begin position="514"/>
        <end position="542"/>
    </location>
</feature>
<evidence type="ECO:0000256" key="1">
    <source>
        <dbReference type="ARBA" id="ARBA00004651"/>
    </source>
</evidence>
<dbReference type="InterPro" id="IPR025383">
    <property type="entry name" value="MrpA_C/MbhD"/>
</dbReference>
<evidence type="ECO:0000313" key="17">
    <source>
        <dbReference type="EMBL" id="AVG23401.1"/>
    </source>
</evidence>
<keyword evidence="4" id="KW-1003">Cell membrane</keyword>
<feature type="transmembrane region" description="Helical" evidence="11">
    <location>
        <begin position="312"/>
        <end position="333"/>
    </location>
</feature>
<dbReference type="GO" id="GO:0006811">
    <property type="term" value="P:monoatomic ion transport"/>
    <property type="evidence" value="ECO:0007669"/>
    <property type="project" value="UniProtKB-KW"/>
</dbReference>
<evidence type="ECO:0000256" key="6">
    <source>
        <dbReference type="ARBA" id="ARBA00022989"/>
    </source>
</evidence>
<evidence type="ECO:0000256" key="7">
    <source>
        <dbReference type="ARBA" id="ARBA00023065"/>
    </source>
</evidence>
<reference evidence="17 18" key="1">
    <citation type="submission" date="2018-02" db="EMBL/GenBank/DDBJ databases">
        <title>Complete genome of the streamlined marine actinobacterium Pontimonas salivibrio CL-TW6 adapted to coastal planktonic lifestype.</title>
        <authorList>
            <person name="Cho B.C."/>
            <person name="Hardies S.C."/>
            <person name="Jang G.I."/>
            <person name="Hwang C.Y."/>
        </authorList>
    </citation>
    <scope>NUCLEOTIDE SEQUENCE [LARGE SCALE GENOMIC DNA]</scope>
    <source>
        <strain evidence="17 18">CL-TW6</strain>
    </source>
</reference>
<keyword evidence="18" id="KW-1185">Reference proteome</keyword>
<dbReference type="InterPro" id="IPR046806">
    <property type="entry name" value="MrpA_C/MbhE"/>
</dbReference>
<evidence type="ECO:0000256" key="8">
    <source>
        <dbReference type="ARBA" id="ARBA00023136"/>
    </source>
</evidence>
<feature type="transmembrane region" description="Helical" evidence="11">
    <location>
        <begin position="420"/>
        <end position="439"/>
    </location>
</feature>
<comment type="subcellular location">
    <subcellularLocation>
        <location evidence="1">Cell membrane</location>
        <topology evidence="1">Multi-pass membrane protein</topology>
    </subcellularLocation>
    <subcellularLocation>
        <location evidence="9">Membrane</location>
        <topology evidence="9">Multi-pass membrane protein</topology>
    </subcellularLocation>
</comment>
<feature type="domain" description="Na+/H+ antiporter MnhB subunit-related protein" evidence="14">
    <location>
        <begin position="814"/>
        <end position="934"/>
    </location>
</feature>
<feature type="transmembrane region" description="Helical" evidence="11">
    <location>
        <begin position="706"/>
        <end position="726"/>
    </location>
</feature>
<dbReference type="AlphaFoldDB" id="A0A2L2BP02"/>
<dbReference type="InterPro" id="IPR001750">
    <property type="entry name" value="ND/Mrp_TM"/>
</dbReference>
<dbReference type="PANTHER" id="PTHR43373:SF1">
    <property type="entry name" value="NA(+)_H(+) ANTIPORTER SUBUNIT A"/>
    <property type="match status" value="1"/>
</dbReference>
<sequence>MFSAGGVVTLTAILFSTLALVAVTMLATRVIGRNAGWLAAAVLAALAFAVGVRIPEILGDAGTAEGLGVVRESVPWIPSLDIALGLRLDGLSALFLIIVLGIGALVMAYSARYMSERNVHPHTGYFAWMLLFAFAMTGLVLSDDLILLFVFWELTTLCSFFLINRSGERAGAPAVRTLLVTAMGGLSLLFAVVLIVVRTGTTVISEALSSAVWSEDPGFSAAIAVLVALAAMTKSAQFPFHMWLPDAMVAPTPVSAYLHAAAMVKAGIYLLMLFSPALGGNLVWQSILIAAGLTTAVMGALFAMRSFDLKEIMANSTISQLGLIVALIGIGTPSALATAALYTLAHALFKASLFMVVGIVDRQAGTRDIRLLRGLWRLMPVTFATTVLAGLSMAGVFPMLGFISKEYLLGQMLDAGGTPWVGAALAAIAVFASATTFAYTGRILFGAFSDYRGTIHPLEVEEGHGPHEDIREAKPLFVLSALIPALIGLILGPAIAVLYPLVGAAGSAASGESYGASFALFGGFTTELALSLTIIGLGTLAITQRRHLDVFFERRILSFKAIDVVEAIRTGAISLGVRVGNATRTDAPAQHLAAPWIIVGVVTAAALVTIPAVGNLVPSGEPWSDVLWLGLLVATVVPAVLTRSRLIALVLVGGAGFVVALWFFALGAVDVGVTQLLVELLTVVALVLILRRLPAVFHTVARTRQLVTAAIALGVGVVTTVVTLAFTGRRDMSPVGQYFLDEAYQDTGGTNVVNTILVDYRALDTFGELTVIAVAGIVLIGILRSRPMIAERTAEVAAWANTALARTMDNTLPVRMVARWAAPFIILLSFHLFWRGHYEAGGGFIAALVGATGFGLAYLGAASDRGAPVAWPYRGLLSAGVIVAVLSGVWGYAVGSFLKPVRFDIPLPWGGEYGFTSAMVFDLGVYLAVLAIIIAVINELGGVRESDSQPISMAGPVLIVGSRAALNGAAPNGTSQSAEPREGADAASGNDALPAGVTRGAKTPEKEDRS</sequence>
<evidence type="ECO:0000313" key="18">
    <source>
        <dbReference type="Proteomes" id="UP000243077"/>
    </source>
</evidence>
<feature type="domain" description="MrpA C-terminal/MbhE" evidence="16">
    <location>
        <begin position="704"/>
        <end position="787"/>
    </location>
</feature>
<organism evidence="17 18">
    <name type="scientific">Pontimonas salivibrio</name>
    <dbReference type="NCBI Taxonomy" id="1159327"/>
    <lineage>
        <taxon>Bacteria</taxon>
        <taxon>Bacillati</taxon>
        <taxon>Actinomycetota</taxon>
        <taxon>Actinomycetes</taxon>
        <taxon>Micrococcales</taxon>
        <taxon>Microbacteriaceae</taxon>
        <taxon>Pontimonas</taxon>
    </lineage>
</organism>
<dbReference type="KEGG" id="psai:C3B54_11406"/>
<dbReference type="InterPro" id="IPR007182">
    <property type="entry name" value="MnhB"/>
</dbReference>
<feature type="transmembrane region" description="Helical" evidence="11">
    <location>
        <begin position="123"/>
        <end position="140"/>
    </location>
</feature>
<feature type="transmembrane region" description="Helical" evidence="11">
    <location>
        <begin position="675"/>
        <end position="694"/>
    </location>
</feature>
<evidence type="ECO:0000259" key="16">
    <source>
        <dbReference type="Pfam" id="PF20501"/>
    </source>
</evidence>
<dbReference type="Pfam" id="PF13244">
    <property type="entry name" value="MbhD"/>
    <property type="match status" value="1"/>
</dbReference>
<feature type="domain" description="NADH:quinone oxidoreductase/Mrp antiporter transmembrane" evidence="12">
    <location>
        <begin position="142"/>
        <end position="420"/>
    </location>
</feature>
<feature type="transmembrane region" description="Helical" evidence="11">
    <location>
        <begin position="626"/>
        <end position="642"/>
    </location>
</feature>
<feature type="transmembrane region" description="Helical" evidence="11">
    <location>
        <begin position="6"/>
        <end position="28"/>
    </location>
</feature>
<dbReference type="Pfam" id="PF00662">
    <property type="entry name" value="Proton_antipo_N"/>
    <property type="match status" value="1"/>
</dbReference>
<evidence type="ECO:0000256" key="5">
    <source>
        <dbReference type="ARBA" id="ARBA00022692"/>
    </source>
</evidence>
<protein>
    <submittedName>
        <fullName evidence="17">Multicomponent Na+:H+ antiporter subunit A</fullName>
    </submittedName>
</protein>
<feature type="transmembrane region" description="Helical" evidence="11">
    <location>
        <begin position="765"/>
        <end position="783"/>
    </location>
</feature>
<feature type="transmembrane region" description="Helical" evidence="11">
    <location>
        <begin position="146"/>
        <end position="163"/>
    </location>
</feature>
<feature type="transmembrane region" description="Helical" evidence="11">
    <location>
        <begin position="649"/>
        <end position="669"/>
    </location>
</feature>
<dbReference type="OrthoDB" id="9811798at2"/>
<dbReference type="GO" id="GO:0015297">
    <property type="term" value="F:antiporter activity"/>
    <property type="evidence" value="ECO:0007669"/>
    <property type="project" value="UniProtKB-KW"/>
</dbReference>
<dbReference type="GO" id="GO:0005886">
    <property type="term" value="C:plasma membrane"/>
    <property type="evidence" value="ECO:0007669"/>
    <property type="project" value="UniProtKB-SubCell"/>
</dbReference>
<name>A0A2L2BP02_9MICO</name>